<evidence type="ECO:0000313" key="5">
    <source>
        <dbReference type="EMBL" id="MDR7083553.1"/>
    </source>
</evidence>
<reference evidence="5 6" key="1">
    <citation type="submission" date="2023-07" db="EMBL/GenBank/DDBJ databases">
        <title>Sorghum-associated microbial communities from plants grown in Nebraska, USA.</title>
        <authorList>
            <person name="Schachtman D."/>
        </authorList>
    </citation>
    <scope>NUCLEOTIDE SEQUENCE [LARGE SCALE GENOMIC DNA]</scope>
    <source>
        <strain evidence="5 6">BE167</strain>
    </source>
</reference>
<dbReference type="Pfam" id="PF13622">
    <property type="entry name" value="4HBT_3"/>
    <property type="match status" value="1"/>
</dbReference>
<organism evidence="5 6">
    <name type="scientific">Arthrobacter ginsengisoli</name>
    <dbReference type="NCBI Taxonomy" id="1356565"/>
    <lineage>
        <taxon>Bacteria</taxon>
        <taxon>Bacillati</taxon>
        <taxon>Actinomycetota</taxon>
        <taxon>Actinomycetes</taxon>
        <taxon>Micrococcales</taxon>
        <taxon>Micrococcaceae</taxon>
        <taxon>Arthrobacter</taxon>
    </lineage>
</organism>
<comment type="caution">
    <text evidence="5">The sequence shown here is derived from an EMBL/GenBank/DDBJ whole genome shotgun (WGS) entry which is preliminary data.</text>
</comment>
<sequence>MNPTSEILLSALELTPVEPDFLDEAYTATTQYVPWPKAYGGDMVAQAAAAAMRSVGDDRSLHSMHSYFMRPADIGAEVRYEVERLRDGRGYSTRQVRAYQGGRTVYVAMASFHAEEAGEEFARAMPAGVPEPESLPSSADVLDGVEGDAAAYWSGGRSFDMRHVPGSVYLSVEGEQVPHQAVWVKAFDRLPDDPDLQRAALAYVCDYTILEPVLRVHGYAWGDPGLVTASLDHAMWFHREGRVDDWLLYVQEAVSAQASRGLAQGHFYDRQGRLLATVVQEGMIRMSTAP</sequence>
<dbReference type="Gene3D" id="2.40.160.210">
    <property type="entry name" value="Acyl-CoA thioesterase, double hotdog domain"/>
    <property type="match status" value="1"/>
</dbReference>
<evidence type="ECO:0000256" key="1">
    <source>
        <dbReference type="ARBA" id="ARBA00006538"/>
    </source>
</evidence>
<evidence type="ECO:0000259" key="3">
    <source>
        <dbReference type="Pfam" id="PF02551"/>
    </source>
</evidence>
<dbReference type="InterPro" id="IPR029069">
    <property type="entry name" value="HotDog_dom_sf"/>
</dbReference>
<accession>A0ABU1UEC6</accession>
<dbReference type="InterPro" id="IPR042171">
    <property type="entry name" value="Acyl-CoA_hotdog"/>
</dbReference>
<feature type="domain" description="Acyl-CoA thioesterase 2 C-terminal" evidence="3">
    <location>
        <begin position="168"/>
        <end position="283"/>
    </location>
</feature>
<protein>
    <submittedName>
        <fullName evidence="5">Acyl-CoA thioesterase-2</fullName>
        <ecNumber evidence="5">3.1.2.-</ecNumber>
    </submittedName>
</protein>
<dbReference type="RefSeq" id="WP_310058442.1">
    <property type="nucleotide sequence ID" value="NZ_JAVDVQ010000011.1"/>
</dbReference>
<dbReference type="InterPro" id="IPR049449">
    <property type="entry name" value="TesB_ACOT8-like_N"/>
</dbReference>
<comment type="similarity">
    <text evidence="1">Belongs to the C/M/P thioester hydrolase family.</text>
</comment>
<feature type="domain" description="Acyl-CoA thioesterase-like N-terminal HotDog" evidence="4">
    <location>
        <begin position="34"/>
        <end position="113"/>
    </location>
</feature>
<gene>
    <name evidence="5" type="ORF">J2X01_002847</name>
</gene>
<dbReference type="EC" id="3.1.2.-" evidence="5"/>
<dbReference type="Proteomes" id="UP001252243">
    <property type="component" value="Unassembled WGS sequence"/>
</dbReference>
<dbReference type="SUPFAM" id="SSF54637">
    <property type="entry name" value="Thioesterase/thiol ester dehydrase-isomerase"/>
    <property type="match status" value="2"/>
</dbReference>
<dbReference type="Pfam" id="PF02551">
    <property type="entry name" value="Acyl_CoA_thio"/>
    <property type="match status" value="1"/>
</dbReference>
<keyword evidence="2 5" id="KW-0378">Hydrolase</keyword>
<dbReference type="CDD" id="cd03445">
    <property type="entry name" value="Thioesterase_II_repeat2"/>
    <property type="match status" value="1"/>
</dbReference>
<dbReference type="PANTHER" id="PTHR11066">
    <property type="entry name" value="ACYL-COA THIOESTERASE"/>
    <property type="match status" value="1"/>
</dbReference>
<dbReference type="InterPro" id="IPR025652">
    <property type="entry name" value="TesB_C"/>
</dbReference>
<dbReference type="InterPro" id="IPR003703">
    <property type="entry name" value="Acyl_CoA_thio"/>
</dbReference>
<dbReference type="EMBL" id="JAVDVQ010000011">
    <property type="protein sequence ID" value="MDR7083553.1"/>
    <property type="molecule type" value="Genomic_DNA"/>
</dbReference>
<evidence type="ECO:0000259" key="4">
    <source>
        <dbReference type="Pfam" id="PF13622"/>
    </source>
</evidence>
<dbReference type="PANTHER" id="PTHR11066:SF34">
    <property type="entry name" value="ACYL-COENZYME A THIOESTERASE 8"/>
    <property type="match status" value="1"/>
</dbReference>
<proteinExistence type="inferred from homology"/>
<name>A0ABU1UEC6_9MICC</name>
<evidence type="ECO:0000256" key="2">
    <source>
        <dbReference type="ARBA" id="ARBA00022801"/>
    </source>
</evidence>
<keyword evidence="6" id="KW-1185">Reference proteome</keyword>
<dbReference type="CDD" id="cd03444">
    <property type="entry name" value="Thioesterase_II_repeat1"/>
    <property type="match status" value="1"/>
</dbReference>
<dbReference type="GO" id="GO:0016787">
    <property type="term" value="F:hydrolase activity"/>
    <property type="evidence" value="ECO:0007669"/>
    <property type="project" value="UniProtKB-KW"/>
</dbReference>
<evidence type="ECO:0000313" key="6">
    <source>
        <dbReference type="Proteomes" id="UP001252243"/>
    </source>
</evidence>